<dbReference type="Gene3D" id="3.30.70.240">
    <property type="match status" value="1"/>
</dbReference>
<name>A0A4R1Q1I5_9FIRM</name>
<dbReference type="GO" id="GO:0006446">
    <property type="term" value="P:regulation of translational initiation"/>
    <property type="evidence" value="ECO:0007669"/>
    <property type="project" value="TreeGrafter"/>
</dbReference>
<comment type="caution">
    <text evidence="4">The sequence shown here is derived from an EMBL/GenBank/DDBJ whole genome shotgun (WGS) entry which is preliminary data.</text>
</comment>
<dbReference type="AlphaFoldDB" id="A0A4R1Q1I5"/>
<dbReference type="InterPro" id="IPR015796">
    <property type="entry name" value="Impact_YigZ-like"/>
</dbReference>
<proteinExistence type="inferred from homology"/>
<dbReference type="NCBIfam" id="TIGR00257">
    <property type="entry name" value="IMPACT_YIGZ"/>
    <property type="match status" value="1"/>
</dbReference>
<dbReference type="PROSITE" id="PS00910">
    <property type="entry name" value="UPF0029"/>
    <property type="match status" value="1"/>
</dbReference>
<dbReference type="Gene3D" id="3.30.230.30">
    <property type="entry name" value="Impact, N-terminal domain"/>
    <property type="match status" value="1"/>
</dbReference>
<evidence type="ECO:0000256" key="1">
    <source>
        <dbReference type="ARBA" id="ARBA00007665"/>
    </source>
</evidence>
<keyword evidence="5" id="KW-1185">Reference proteome</keyword>
<protein>
    <submittedName>
        <fullName evidence="4">Putative YigZ family protein</fullName>
    </submittedName>
</protein>
<dbReference type="InterPro" id="IPR020568">
    <property type="entry name" value="Ribosomal_Su5_D2-typ_SF"/>
</dbReference>
<evidence type="ECO:0000259" key="3">
    <source>
        <dbReference type="Pfam" id="PF09186"/>
    </source>
</evidence>
<dbReference type="InterPro" id="IPR035647">
    <property type="entry name" value="EFG_III/V"/>
</dbReference>
<dbReference type="InterPro" id="IPR036956">
    <property type="entry name" value="Impact_N_sf"/>
</dbReference>
<evidence type="ECO:0000313" key="5">
    <source>
        <dbReference type="Proteomes" id="UP000295063"/>
    </source>
</evidence>
<dbReference type="GO" id="GO:0005737">
    <property type="term" value="C:cytoplasm"/>
    <property type="evidence" value="ECO:0007669"/>
    <property type="project" value="TreeGrafter"/>
</dbReference>
<dbReference type="InterPro" id="IPR023582">
    <property type="entry name" value="Impact"/>
</dbReference>
<dbReference type="EMBL" id="SLUI01000003">
    <property type="protein sequence ID" value="TCL38804.1"/>
    <property type="molecule type" value="Genomic_DNA"/>
</dbReference>
<sequence length="217" mass="23705">MVTIYHTVRGYGQAELEINKSRFIAYVDRVTTEEAALAFIEKIRKQHWDATHNCAAYITGENDRQQKADDDGEPSGTAGRPILEVIKKSALSNTVVVITRYFGGIKLGAGGLVRAYGKSTTQGLAKAGIVQCQLHTRMAASFDYALLGTVENNLRNQQVQIADKLFTEQVTLIILAAAGEEDQLAAKLNDWTSGRVKIEQTGNEYVETNVCLPGLNG</sequence>
<dbReference type="InterPro" id="IPR001498">
    <property type="entry name" value="Impact_N"/>
</dbReference>
<comment type="similarity">
    <text evidence="1">Belongs to the IMPACT family.</text>
</comment>
<reference evidence="4 5" key="1">
    <citation type="submission" date="2019-03" db="EMBL/GenBank/DDBJ databases">
        <title>Genomic Encyclopedia of Type Strains, Phase IV (KMG-IV): sequencing the most valuable type-strain genomes for metagenomic binning, comparative biology and taxonomic classification.</title>
        <authorList>
            <person name="Goeker M."/>
        </authorList>
    </citation>
    <scope>NUCLEOTIDE SEQUENCE [LARGE SCALE GENOMIC DNA]</scope>
    <source>
        <strain evidence="4 5">DSM 15969</strain>
    </source>
</reference>
<evidence type="ECO:0000259" key="2">
    <source>
        <dbReference type="Pfam" id="PF01205"/>
    </source>
</evidence>
<feature type="domain" description="Impact N-terminal" evidence="2">
    <location>
        <begin position="20"/>
        <end position="122"/>
    </location>
</feature>
<feature type="domain" description="UPF0029" evidence="3">
    <location>
        <begin position="142"/>
        <end position="195"/>
    </location>
</feature>
<organism evidence="4 5">
    <name type="scientific">Anaerospora hongkongensis</name>
    <dbReference type="NCBI Taxonomy" id="244830"/>
    <lineage>
        <taxon>Bacteria</taxon>
        <taxon>Bacillati</taxon>
        <taxon>Bacillota</taxon>
        <taxon>Negativicutes</taxon>
        <taxon>Selenomonadales</taxon>
        <taxon>Sporomusaceae</taxon>
        <taxon>Anaerospora</taxon>
    </lineage>
</organism>
<dbReference type="Pfam" id="PF01205">
    <property type="entry name" value="Impact_N"/>
    <property type="match status" value="1"/>
</dbReference>
<dbReference type="Proteomes" id="UP000295063">
    <property type="component" value="Unassembled WGS sequence"/>
</dbReference>
<dbReference type="RefSeq" id="WP_132077128.1">
    <property type="nucleotide sequence ID" value="NZ_DAMAKO010000001.1"/>
</dbReference>
<dbReference type="SUPFAM" id="SSF54211">
    <property type="entry name" value="Ribosomal protein S5 domain 2-like"/>
    <property type="match status" value="1"/>
</dbReference>
<evidence type="ECO:0000313" key="4">
    <source>
        <dbReference type="EMBL" id="TCL38804.1"/>
    </source>
</evidence>
<gene>
    <name evidence="4" type="ORF">EV210_103287</name>
</gene>
<dbReference type="PANTHER" id="PTHR16301">
    <property type="entry name" value="IMPACT-RELATED"/>
    <property type="match status" value="1"/>
</dbReference>
<dbReference type="Pfam" id="PF09186">
    <property type="entry name" value="DUF1949"/>
    <property type="match status" value="1"/>
</dbReference>
<dbReference type="PANTHER" id="PTHR16301:SF20">
    <property type="entry name" value="IMPACT FAMILY MEMBER YIGZ"/>
    <property type="match status" value="1"/>
</dbReference>
<dbReference type="InterPro" id="IPR020569">
    <property type="entry name" value="UPF0029_Impact_CS"/>
</dbReference>
<dbReference type="SUPFAM" id="SSF54980">
    <property type="entry name" value="EF-G C-terminal domain-like"/>
    <property type="match status" value="1"/>
</dbReference>
<dbReference type="InterPro" id="IPR015269">
    <property type="entry name" value="UPF0029_Impact_C"/>
</dbReference>
<accession>A0A4R1Q1I5</accession>
<dbReference type="OrthoDB" id="9813771at2"/>